<sequence length="32" mass="3852">MRQSTILIMKKSLKLQRGRGKFLKNPFSKPRY</sequence>
<organism evidence="1 2">
    <name type="scientific">Coxiella burnetii (strain Dugway 5J108-111)</name>
    <dbReference type="NCBI Taxonomy" id="434922"/>
    <lineage>
        <taxon>Bacteria</taxon>
        <taxon>Pseudomonadati</taxon>
        <taxon>Pseudomonadota</taxon>
        <taxon>Gammaproteobacteria</taxon>
        <taxon>Legionellales</taxon>
        <taxon>Coxiellaceae</taxon>
        <taxon>Coxiella</taxon>
    </lineage>
</organism>
<dbReference type="AlphaFoldDB" id="B5XHC3"/>
<dbReference type="Proteomes" id="UP000008555">
    <property type="component" value="Chromosome"/>
</dbReference>
<dbReference type="EMBL" id="CP000733">
    <property type="protein sequence ID" value="ACI23143.1"/>
    <property type="molecule type" value="Genomic_DNA"/>
</dbReference>
<name>B5XHC3_COXBN</name>
<proteinExistence type="predicted"/>
<dbReference type="KEGG" id="cbd:CBUD_1102a"/>
<evidence type="ECO:0000313" key="1">
    <source>
        <dbReference type="EMBL" id="ACI23143.1"/>
    </source>
</evidence>
<reference evidence="1 2" key="1">
    <citation type="journal article" date="2009" name="Infect. Immun.">
        <title>Comparative genomics reveal extensive transposon-mediated genomic plasticity and diversity among potential effector proteins within the genus Coxiella.</title>
        <authorList>
            <person name="Beare P.A."/>
            <person name="Unsworth N."/>
            <person name="Andoh M."/>
            <person name="Voth D.E."/>
            <person name="Omsland A."/>
            <person name="Gilk S.D."/>
            <person name="Williams K.P."/>
            <person name="Sobral B.W."/>
            <person name="Kupko J.J.III."/>
            <person name="Porcella S.F."/>
            <person name="Samuel J.E."/>
            <person name="Heinzen R.A."/>
        </authorList>
    </citation>
    <scope>NUCLEOTIDE SEQUENCE [LARGE SCALE GENOMIC DNA]</scope>
    <source>
        <strain evidence="1 2">Dugway 5J108-111</strain>
    </source>
</reference>
<dbReference type="HOGENOM" id="CLU_3388971_0_0_6"/>
<accession>B5XHC3</accession>
<evidence type="ECO:0000313" key="2">
    <source>
        <dbReference type="Proteomes" id="UP000008555"/>
    </source>
</evidence>
<protein>
    <submittedName>
        <fullName evidence="1">Uncharacterized protein</fullName>
    </submittedName>
</protein>
<gene>
    <name evidence="1" type="ORF">CBUD_1102a</name>
</gene>